<dbReference type="Proteomes" id="UP000723714">
    <property type="component" value="Unassembled WGS sequence"/>
</dbReference>
<reference evidence="2 3" key="1">
    <citation type="submission" date="2021-06" db="EMBL/GenBank/DDBJ databases">
        <title>Faecalicatena sp. nov. isolated from porcine feces.</title>
        <authorList>
            <person name="Oh B.S."/>
            <person name="Lee J.H."/>
        </authorList>
    </citation>
    <scope>NUCLEOTIDE SEQUENCE [LARGE SCALE GENOMIC DNA]</scope>
    <source>
        <strain evidence="2 3">AGMB00832</strain>
    </source>
</reference>
<keyword evidence="3" id="KW-1185">Reference proteome</keyword>
<gene>
    <name evidence="2" type="ORF">HGO97_018230</name>
</gene>
<protein>
    <submittedName>
        <fullName evidence="2">Alpha/beta hydrolase</fullName>
    </submittedName>
</protein>
<comment type="caution">
    <text evidence="2">The sequence shown here is derived from an EMBL/GenBank/DDBJ whole genome shotgun (WGS) entry which is preliminary data.</text>
</comment>
<organism evidence="2 3">
    <name type="scientific">Faecalicatena faecalis</name>
    <dbReference type="NCBI Taxonomy" id="2726362"/>
    <lineage>
        <taxon>Bacteria</taxon>
        <taxon>Bacillati</taxon>
        <taxon>Bacillota</taxon>
        <taxon>Clostridia</taxon>
        <taxon>Lachnospirales</taxon>
        <taxon>Lachnospiraceae</taxon>
        <taxon>Faecalicatena</taxon>
    </lineage>
</organism>
<accession>A0ABS6D8H6</accession>
<name>A0ABS6D8H6_9FIRM</name>
<feature type="domain" description="BD-FAE-like" evidence="1">
    <location>
        <begin position="143"/>
        <end position="245"/>
    </location>
</feature>
<dbReference type="GO" id="GO:0016787">
    <property type="term" value="F:hydrolase activity"/>
    <property type="evidence" value="ECO:0007669"/>
    <property type="project" value="UniProtKB-KW"/>
</dbReference>
<evidence type="ECO:0000313" key="2">
    <source>
        <dbReference type="EMBL" id="MBU3877746.1"/>
    </source>
</evidence>
<dbReference type="EMBL" id="JABACJ020000022">
    <property type="protein sequence ID" value="MBU3877746.1"/>
    <property type="molecule type" value="Genomic_DNA"/>
</dbReference>
<dbReference type="Pfam" id="PF20434">
    <property type="entry name" value="BD-FAE"/>
    <property type="match status" value="1"/>
</dbReference>
<evidence type="ECO:0000313" key="3">
    <source>
        <dbReference type="Proteomes" id="UP000723714"/>
    </source>
</evidence>
<keyword evidence="2" id="KW-0378">Hydrolase</keyword>
<dbReference type="RefSeq" id="WP_216244364.1">
    <property type="nucleotide sequence ID" value="NZ_JABACJ020000022.1"/>
</dbReference>
<sequence>MGKYKGIFWPALIGLGHIPKVKKDQFYDQGGRYKRATGDEKMSFYLRHPVFRNNLSLFFNMDEKTLKLISRMTYREFCTFYGDLFKTGKSTRVDEVADAFNYLLEQDEKGNIRILSGFYSAEEVSRDPDKARPRAIFYKGSSVKPAAIVIPGGGFDSNVNEYEGFPYAMELHKAGYSVFIYNHRVGEQLHVKDSQKKGEEAVRDTVVFLEWLLEHEKELGISMKGYAVFGSSAGGLIATALTFSNYGDCSSKRGFPRPCMIAPIYGLDWNIEVRPEDAGVVVFTRVGEGDAFGFDGAAGKFQEIKAVLGEENFDAKLLSNFPHGSGLGLHTDGEGWMKEAIEFWETHQKK</sequence>
<proteinExistence type="predicted"/>
<dbReference type="InterPro" id="IPR049492">
    <property type="entry name" value="BD-FAE-like_dom"/>
</dbReference>
<evidence type="ECO:0000259" key="1">
    <source>
        <dbReference type="Pfam" id="PF20434"/>
    </source>
</evidence>